<name>A0A7S1CQ60_9STRA</name>
<dbReference type="EMBL" id="HBFS01027670">
    <property type="protein sequence ID" value="CAD8925271.1"/>
    <property type="molecule type" value="Transcribed_RNA"/>
</dbReference>
<feature type="transmembrane region" description="Helical" evidence="6">
    <location>
        <begin position="158"/>
        <end position="177"/>
    </location>
</feature>
<feature type="transmembrane region" description="Helical" evidence="6">
    <location>
        <begin position="131"/>
        <end position="152"/>
    </location>
</feature>
<reference evidence="7" key="1">
    <citation type="submission" date="2021-01" db="EMBL/GenBank/DDBJ databases">
        <authorList>
            <person name="Corre E."/>
            <person name="Pelletier E."/>
            <person name="Niang G."/>
            <person name="Scheremetjew M."/>
            <person name="Finn R."/>
            <person name="Kale V."/>
            <person name="Holt S."/>
            <person name="Cochrane G."/>
            <person name="Meng A."/>
            <person name="Brown T."/>
            <person name="Cohen L."/>
        </authorList>
    </citation>
    <scope>NUCLEOTIDE SEQUENCE</scope>
    <source>
        <strain evidence="7">Ms1</strain>
    </source>
</reference>
<accession>A0A7S1CQ60</accession>
<evidence type="ECO:0000313" key="7">
    <source>
        <dbReference type="EMBL" id="CAD8925271.1"/>
    </source>
</evidence>
<dbReference type="AlphaFoldDB" id="A0A7S1CQ60"/>
<protein>
    <recommendedName>
        <fullName evidence="6">Golgi apparatus membrane protein TVP23 homolog</fullName>
    </recommendedName>
</protein>
<dbReference type="PANTHER" id="PTHR13019">
    <property type="entry name" value="GOLGI APPARATUS MEMBRANE PROTEIN TVP23"/>
    <property type="match status" value="1"/>
</dbReference>
<dbReference type="GO" id="GO:0009306">
    <property type="term" value="P:protein secretion"/>
    <property type="evidence" value="ECO:0007669"/>
    <property type="project" value="TreeGrafter"/>
</dbReference>
<evidence type="ECO:0000256" key="6">
    <source>
        <dbReference type="RuleBase" id="RU361206"/>
    </source>
</evidence>
<evidence type="ECO:0000256" key="4">
    <source>
        <dbReference type="ARBA" id="ARBA00022989"/>
    </source>
</evidence>
<feature type="transmembrane region" description="Helical" evidence="6">
    <location>
        <begin position="61"/>
        <end position="86"/>
    </location>
</feature>
<proteinExistence type="inferred from homology"/>
<evidence type="ECO:0000256" key="1">
    <source>
        <dbReference type="ARBA" id="ARBA00004141"/>
    </source>
</evidence>
<evidence type="ECO:0000256" key="5">
    <source>
        <dbReference type="ARBA" id="ARBA00023136"/>
    </source>
</evidence>
<dbReference type="InterPro" id="IPR008564">
    <property type="entry name" value="TVP23-like"/>
</dbReference>
<keyword evidence="4 6" id="KW-1133">Transmembrane helix</keyword>
<evidence type="ECO:0000256" key="2">
    <source>
        <dbReference type="ARBA" id="ARBA00005467"/>
    </source>
</evidence>
<dbReference type="GO" id="GO:0000139">
    <property type="term" value="C:Golgi membrane"/>
    <property type="evidence" value="ECO:0007669"/>
    <property type="project" value="TreeGrafter"/>
</dbReference>
<keyword evidence="5 6" id="KW-0472">Membrane</keyword>
<evidence type="ECO:0000256" key="3">
    <source>
        <dbReference type="ARBA" id="ARBA00022692"/>
    </source>
</evidence>
<dbReference type="Pfam" id="PF05832">
    <property type="entry name" value="DUF846"/>
    <property type="match status" value="1"/>
</dbReference>
<dbReference type="PANTHER" id="PTHR13019:SF7">
    <property type="entry name" value="GOLGI APPARATUS MEMBRANE PROTEIN TVP23"/>
    <property type="match status" value="1"/>
</dbReference>
<sequence length="212" mass="23268">MAGAGGGGDLQFVDPTDIEEGEFGAEPVPEMRSQVTLTNAICHSSHPVAAFFHVAFKIAAIVVYILGLDFVMSFVVLVLLLSFDFWTVKNVTGRLMVGLRWWNHIKEDGTNEWVFESHKGTREVDALDWRIFWGGIFGGFAVWAFLLVIAIIKFNFQWMLLVIVALALSGANIYGYLKCNTDAKKQVTGFVTKNLGAAVMSTMLAPGSSAAR</sequence>
<comment type="similarity">
    <text evidence="2 6">Belongs to the TVP23 family.</text>
</comment>
<comment type="subcellular location">
    <subcellularLocation>
        <location evidence="1 6">Membrane</location>
        <topology evidence="1 6">Multi-pass membrane protein</topology>
    </subcellularLocation>
</comment>
<keyword evidence="3 6" id="KW-0812">Transmembrane</keyword>
<dbReference type="GO" id="GO:0016192">
    <property type="term" value="P:vesicle-mediated transport"/>
    <property type="evidence" value="ECO:0007669"/>
    <property type="project" value="TreeGrafter"/>
</dbReference>
<organism evidence="7">
    <name type="scientific">Bicosoecida sp. CB-2014</name>
    <dbReference type="NCBI Taxonomy" id="1486930"/>
    <lineage>
        <taxon>Eukaryota</taxon>
        <taxon>Sar</taxon>
        <taxon>Stramenopiles</taxon>
        <taxon>Bigyra</taxon>
        <taxon>Opalozoa</taxon>
        <taxon>Bicosoecida</taxon>
    </lineage>
</organism>
<gene>
    <name evidence="7" type="ORF">BSP0115_LOCUS18535</name>
</gene>